<keyword evidence="1" id="KW-0175">Coiled coil</keyword>
<dbReference type="Proteomes" id="UP000207598">
    <property type="component" value="Unassembled WGS sequence"/>
</dbReference>
<dbReference type="InterPro" id="IPR041079">
    <property type="entry name" value="Neuraminidase-like"/>
</dbReference>
<dbReference type="InterPro" id="IPR040840">
    <property type="entry name" value="TcA_TcB_BD"/>
</dbReference>
<evidence type="ECO:0000259" key="4">
    <source>
        <dbReference type="Pfam" id="PF20220"/>
    </source>
</evidence>
<evidence type="ECO:0000313" key="5">
    <source>
        <dbReference type="EMBL" id="SMX36817.1"/>
    </source>
</evidence>
<dbReference type="RefSeq" id="WP_094019911.1">
    <property type="nucleotide sequence ID" value="NZ_FXYF01000002.1"/>
</dbReference>
<gene>
    <name evidence="5" type="ORF">MAA8898_01059</name>
</gene>
<dbReference type="Pfam" id="PF18413">
    <property type="entry name" value="Neuraminidase"/>
    <property type="match status" value="1"/>
</dbReference>
<reference evidence="5 6" key="1">
    <citation type="submission" date="2017-05" db="EMBL/GenBank/DDBJ databases">
        <authorList>
            <person name="Song R."/>
            <person name="Chenine A.L."/>
            <person name="Ruprecht R.M."/>
        </authorList>
    </citation>
    <scope>NUCLEOTIDE SEQUENCE [LARGE SCALE GENOMIC DNA]</scope>
    <source>
        <strain evidence="5 6">CECT 8898</strain>
    </source>
</reference>
<evidence type="ECO:0000313" key="6">
    <source>
        <dbReference type="Proteomes" id="UP000207598"/>
    </source>
</evidence>
<evidence type="ECO:0008006" key="7">
    <source>
        <dbReference type="Google" id="ProtNLM"/>
    </source>
</evidence>
<sequence>MDLILTGKVIAPNSPLGLANARVEAWETASDPARRIAAAPVLRGGAFTLVIAENLAKILKEKDIPVDLRVVARGTPVRVDPPVAWRVGDATEGLALRVGLDSQGHDMQGARAVFGQVTHGTARPRPAAGLRVRVFDRDMRSETLLGETLTAQDGRYSVTYTRESFAAAEKDYADLVVRVFDAEGKVALNHPGPDQILFNAGPEARIDIRLDTAPAEATSLFERLLDTLKPLIRDVPLTELSENGARDDITFLSRETRTPGIQIEHLVMAHRLAEETGTDPAVLFALLRMDTFLGRETPSLRPSRPEIRLDDDLRGILLDAALVPGDQITRDVKAAAEARIVPKAAVRKVKKLRDVLEGLRDTAETRKDTGEPTLIAREIGRLAAPDRLGRLAGLLRDGTDIETVIAELTRPGDPSGAGETGDDPVTEVITEGLLGGGASLEKVARAADLDPSRLAGLDDSALRQALRKADPQASDKALTQRARKLAREAEALHPTEALRGRLASGRRLGRDPQRTAALFERFPDLRIETTRLDHFFADKKLTRPADREMLADLKKVQRVMRIAPDLDRAEGLLQQKLGSAADVVRSGKARFVDEIGPKAGLSRAEAEATFARAEVSHSAALMISGDIQAMLGSAPAVSTSATLKLKSATLADDFPNLKSLFKGVDTCACPHCRSVLSPAAYLVEIIEYLGQRDMVDLTQTPPARVNKAHEVLFARRGEILDLDLDCANAETPLPYIDLACEILEHAIAPLPGVVFNGALAAGTVIPAPLLSLVQAQGWAVTDKAILQEAGSAGDLILRDSALTAKLTNTGGNTWSITRLRQTHGTAQERAAAPEYVNAQAYASLAAESYAFALPFDLNHCEASAYFDRFGVRRASLMRDFETGGAPGAAAIAAEELGLTEAARTVIVTDGSAAQDGVWGLPAVSVVADMAVVSTLLDKTGLSYDALDRLLQMSFIDPADAMFIEHLDLSCDLDQKRVAGLSAAALDRIHRFLRLQKATGWRDVVLNSVLTQARLGNGTLDNQALVHVADIQRLARRTGLTPEVLTGCFGDFDRTQLTGTDERPLYQRLFQNAGTLGHVEPLLGVDQVGAGGTLSAAAAALAAILRLARTDFDRLVAALTDDQLTYANLSTLTAAARLIEARKLTARDYLTLLRRSGRVPTAAPAEMLAFLDDLDHARSGPVALADMPFLLEHGGEDAAQREIRDETITALLEGLQGAYQDAFAEARSPYDDGLSAAELRAPIKDRLLRLPEMGEEDANTVLRIYDADWTSPPDPDAAATLTGLLGGALDVAGIVPAAAAILAAATPATRETAQKAFADTLLAAIAAHLHGRAKATALRDAIADFSRADGDTVEIVLAAARLRQPGPAQPLVSALLTDDALIDTAGDPAAPPAITAAAFADQYAAIRLLQKVFAVLSATDLAPDDLAWVMAHAADLGWMQIDSLPWQGGQAAVPHLHWDRLSRALALFAAYPPMPDPANPAVPITLRATLDALLPGAGTTRDAWLDALARLTGRDRATLADLDAHFGWSTPNLSQWHLPETWEALARCLAHLRALNATVAEAASCAQPVLTATQTASLRTGLKARYAETTWLTTLGEIMDAIRPKKRDALVAYLLATRPEFTTANDLYDHFLIDTQMEARMPSSRIVQAHGTIQLFVERSRMGLEPQAAADTGDTGWEQWVWMRNYRVWEANRKVFVYPENWIEPELLDDKSFLFEALEDTLLQNEVTEITAEDALARYLEGLDGISFLEVVACCYQSETYTMHVFARTKGGDPAQYYYRTFEKERYWSPWSLVEVDITSNTLLAFVRRGRLNLAWPVISEESKPDQDVVTPGVSESPSSGTMQNPAMRLRIQLAVSEYANGDWKPRKISQDAIVTPETYTTDPSRLDREQYNLIYSQFDDQIWLFHTDIDGAEYHTRDGIFDVAGCKGYPELLKTAQESLRDFYPDYLDTELAAQRYVELGRDGADSLAIRNMITFWGFATRLRTTPGTFRVTHPHVITLIDLLYLFLQALLYSAHSTSSVAAARYIKLPLGTWLPYFFEDSERAYAVVPGLYSPDDGGKTKRTFSDILKLVEDILALVARYVARLTATPAPDPAAVLSDLLEDPDFIDIRDEIQRYFGLRFAERFENLYHPLVCPLRATLYKSGIDKMMARDSQLQITAFDFDDTFDPTSLVAQPYPVEDVDFSSSGSYAAYNWELFFHTPLMIAKRLASENRFDEAMEWYHRIFNPTGTLDGDAPQKYWVTKPFFQATSGDYLAQRIDRLLTDVADPASPERHELEVAIAEWRRKPFRPHVVARFRPVAYQRATVMSYIGTLIDWGDYLFRQDTMESITQATQLYILADKLLGPKPRTVKPPVAVTAQTYTQLKADLDAFGNALVELETYLPDLGILPEGGDELPAPPVTLSSLYFCIPPNENMLKYYDTVEDRLFKIRNSQNIDGVERVLALFAPPIDPGMLVRAAAAGLSLSSILAGMNGPLPAYRFQVMANKATELTQEVRALGNALLAALEKKDAEALALLRNDLEVQLLKAQRSLQELEIEAAEEQITVLEKTRAITEERNAFYTAFERINANEQLNLDKLAEAQDFEMAAGIVRATGAVLGIIPDISFGGHGAGGSPAVHATFGGSTLATVAEAAATVLSIFSGIASYEATRAGTLGRLDRTKDDADLQARQTSLELAHIDQQIVAAGLRRDIAVKALEVHDVQTDHAEQIGTFLEDKYTSRELYQWMANDITKVYYRAYQLAYDTARKAERCYQHELGSSETFLEFGYWDSRRKGLQTANKLLHDIKRMETRYLEANRREYEITKHVSLRQLDPLALTRLKTSGTCDFEIPEALYDMDHPGHYFRRVKSVAISIPCVAGPFASVSARLSQVNNRYRKSTAKAAGAMTPQAEYEEAPGNDTRFAYDIGATQSVATSSGQNDTGLFELSFRDDRYLPFEGTGAIGDWRLEFPDTVRQFDYSTISDVIVHVRYTARDGGSSLRSLAQSTLKAKLQDIAQGLAKTGMHVMVDLKRDDYNAWHALKSTGTTTLTLTRDRLPYALQPLTPVLGTTTLLAKVAGAPASFTVGVGGTDVSLNFSPEWQLNHNDHPGLALDVPVTLTVAAGDLAALEELSLVIGVSVS</sequence>
<dbReference type="Pfam" id="PF18276">
    <property type="entry name" value="TcA_TcB_BD"/>
    <property type="match status" value="1"/>
</dbReference>
<accession>A0A238K2X7</accession>
<evidence type="ECO:0000259" key="3">
    <source>
        <dbReference type="Pfam" id="PF18413"/>
    </source>
</evidence>
<feature type="domain" description="ABC toxin N-terminal" evidence="4">
    <location>
        <begin position="1599"/>
        <end position="1718"/>
    </location>
</feature>
<dbReference type="EMBL" id="FXYF01000002">
    <property type="protein sequence ID" value="SMX36817.1"/>
    <property type="molecule type" value="Genomic_DNA"/>
</dbReference>
<dbReference type="Pfam" id="PF20220">
    <property type="entry name" value="ABC_toxin_N"/>
    <property type="match status" value="1"/>
</dbReference>
<name>A0A238K2X7_9RHOB</name>
<proteinExistence type="predicted"/>
<keyword evidence="6" id="KW-1185">Reference proteome</keyword>
<feature type="domain" description="Tc toxin complex TcA C-terminal TcB-binding" evidence="2">
    <location>
        <begin position="2680"/>
        <end position="2971"/>
    </location>
</feature>
<feature type="domain" description="Neuraminidase-like" evidence="3">
    <location>
        <begin position="1748"/>
        <end position="1883"/>
    </location>
</feature>
<evidence type="ECO:0000259" key="2">
    <source>
        <dbReference type="Pfam" id="PF18276"/>
    </source>
</evidence>
<organism evidence="5 6">
    <name type="scientific">Maliponia aquimaris</name>
    <dbReference type="NCBI Taxonomy" id="1673631"/>
    <lineage>
        <taxon>Bacteria</taxon>
        <taxon>Pseudomonadati</taxon>
        <taxon>Pseudomonadota</taxon>
        <taxon>Alphaproteobacteria</taxon>
        <taxon>Rhodobacterales</taxon>
        <taxon>Paracoccaceae</taxon>
        <taxon>Maliponia</taxon>
    </lineage>
</organism>
<evidence type="ECO:0000256" key="1">
    <source>
        <dbReference type="SAM" id="Coils"/>
    </source>
</evidence>
<feature type="coiled-coil region" evidence="1">
    <location>
        <begin position="2518"/>
        <end position="2557"/>
    </location>
</feature>
<dbReference type="InterPro" id="IPR046839">
    <property type="entry name" value="ABC_toxin_N"/>
</dbReference>
<protein>
    <recommendedName>
        <fullName evidence="7">Virulence plasmid A protein</fullName>
    </recommendedName>
</protein>
<dbReference type="OrthoDB" id="9781691at2"/>